<protein>
    <recommendedName>
        <fullName evidence="1">DRTGG domain-containing protein</fullName>
    </recommendedName>
</protein>
<proteinExistence type="predicted"/>
<reference evidence="2" key="1">
    <citation type="submission" date="2020-08" db="EMBL/GenBank/DDBJ databases">
        <title>Genome public.</title>
        <authorList>
            <person name="Liu C."/>
            <person name="Sun Q."/>
        </authorList>
    </citation>
    <scope>NUCLEOTIDE SEQUENCE</scope>
    <source>
        <strain evidence="2">NSJ-40</strain>
    </source>
</reference>
<name>A0A926DAS1_9FIRM</name>
<dbReference type="Proteomes" id="UP000651482">
    <property type="component" value="Unassembled WGS sequence"/>
</dbReference>
<keyword evidence="3" id="KW-1185">Reference proteome</keyword>
<dbReference type="SUPFAM" id="SSF75138">
    <property type="entry name" value="HprK N-terminal domain-like"/>
    <property type="match status" value="1"/>
</dbReference>
<evidence type="ECO:0000259" key="1">
    <source>
        <dbReference type="Pfam" id="PF07085"/>
    </source>
</evidence>
<dbReference type="RefSeq" id="WP_249320041.1">
    <property type="nucleotide sequence ID" value="NZ_JACRSN010000017.1"/>
</dbReference>
<evidence type="ECO:0000313" key="2">
    <source>
        <dbReference type="EMBL" id="MBC8534457.1"/>
    </source>
</evidence>
<dbReference type="EMBL" id="JACRSN010000017">
    <property type="protein sequence ID" value="MBC8534457.1"/>
    <property type="molecule type" value="Genomic_DNA"/>
</dbReference>
<dbReference type="InterPro" id="IPR028979">
    <property type="entry name" value="Ser_kin/Pase_Hpr-like_N_sf"/>
</dbReference>
<sequence>MTVAETAKQAGFEILSGEAALSREIKSVFCCDLLSFVMGRAPQDSAWVTVMGNVNAVAVASLADTACLILAENAEMDSTARMRAKEQDIAVLRTALPVYEAARAVDRIACNRPE</sequence>
<dbReference type="AlphaFoldDB" id="A0A926DAS1"/>
<dbReference type="Pfam" id="PF07085">
    <property type="entry name" value="DRTGG"/>
    <property type="match status" value="1"/>
</dbReference>
<gene>
    <name evidence="2" type="ORF">IAG03_10760</name>
</gene>
<accession>A0A926DAS1</accession>
<evidence type="ECO:0000313" key="3">
    <source>
        <dbReference type="Proteomes" id="UP000651482"/>
    </source>
</evidence>
<organism evidence="2 3">
    <name type="scientific">Yeguia hominis</name>
    <dbReference type="NCBI Taxonomy" id="2763662"/>
    <lineage>
        <taxon>Bacteria</taxon>
        <taxon>Bacillati</taxon>
        <taxon>Bacillota</taxon>
        <taxon>Clostridia</taxon>
        <taxon>Eubacteriales</taxon>
        <taxon>Yeguiaceae</taxon>
        <taxon>Yeguia</taxon>
    </lineage>
</organism>
<comment type="caution">
    <text evidence="2">The sequence shown here is derived from an EMBL/GenBank/DDBJ whole genome shotgun (WGS) entry which is preliminary data.</text>
</comment>
<dbReference type="Gene3D" id="3.40.1390.20">
    <property type="entry name" value="HprK N-terminal domain-like"/>
    <property type="match status" value="1"/>
</dbReference>
<dbReference type="InterPro" id="IPR010766">
    <property type="entry name" value="DRTGG"/>
</dbReference>
<feature type="domain" description="DRTGG" evidence="1">
    <location>
        <begin position="10"/>
        <end position="107"/>
    </location>
</feature>